<dbReference type="Proteomes" id="UP000078046">
    <property type="component" value="Unassembled WGS sequence"/>
</dbReference>
<gene>
    <name evidence="1" type="ORF">A3Q56_06950</name>
</gene>
<protein>
    <submittedName>
        <fullName evidence="1">Uncharacterized protein</fullName>
    </submittedName>
</protein>
<proteinExistence type="predicted"/>
<keyword evidence="2" id="KW-1185">Reference proteome</keyword>
<comment type="caution">
    <text evidence="1">The sequence shown here is derived from an EMBL/GenBank/DDBJ whole genome shotgun (WGS) entry which is preliminary data.</text>
</comment>
<reference evidence="1 2" key="1">
    <citation type="submission" date="2016-04" db="EMBL/GenBank/DDBJ databases">
        <title>The genome of Intoshia linei affirms orthonectids as highly simplified spiralians.</title>
        <authorList>
            <person name="Mikhailov K.V."/>
            <person name="Slusarev G.S."/>
            <person name="Nikitin M.A."/>
            <person name="Logacheva M.D."/>
            <person name="Penin A."/>
            <person name="Aleoshin V."/>
            <person name="Panchin Y.V."/>
        </authorList>
    </citation>
    <scope>NUCLEOTIDE SEQUENCE [LARGE SCALE GENOMIC DNA]</scope>
    <source>
        <strain evidence="1">Intl2013</strain>
        <tissue evidence="1">Whole animal</tissue>
    </source>
</reference>
<organism evidence="1 2">
    <name type="scientific">Intoshia linei</name>
    <dbReference type="NCBI Taxonomy" id="1819745"/>
    <lineage>
        <taxon>Eukaryota</taxon>
        <taxon>Metazoa</taxon>
        <taxon>Spiralia</taxon>
        <taxon>Lophotrochozoa</taxon>
        <taxon>Mesozoa</taxon>
        <taxon>Orthonectida</taxon>
        <taxon>Rhopaluridae</taxon>
        <taxon>Intoshia</taxon>
    </lineage>
</organism>
<accession>A0A177ATL1</accession>
<dbReference type="EMBL" id="LWCA01001341">
    <property type="protein sequence ID" value="OAF65339.1"/>
    <property type="molecule type" value="Genomic_DNA"/>
</dbReference>
<sequence length="133" mass="15510">MTWGKLIRLWSESCPAPQSNQVKLIIFNLEISLQELLLEEKFPVDVNELVIQVKQMEDGWFNIKLAYPNYTNSNSICHEILLNCLKRYNWTSYTSMVNVTTDLRKTIELLEMNPPRSTKITPVHVQTNKQIGK</sequence>
<evidence type="ECO:0000313" key="2">
    <source>
        <dbReference type="Proteomes" id="UP000078046"/>
    </source>
</evidence>
<dbReference type="AlphaFoldDB" id="A0A177ATL1"/>
<name>A0A177ATL1_9BILA</name>
<evidence type="ECO:0000313" key="1">
    <source>
        <dbReference type="EMBL" id="OAF65339.1"/>
    </source>
</evidence>